<organism evidence="1">
    <name type="scientific">Arundo donax</name>
    <name type="common">Giant reed</name>
    <name type="synonym">Donax arundinaceus</name>
    <dbReference type="NCBI Taxonomy" id="35708"/>
    <lineage>
        <taxon>Eukaryota</taxon>
        <taxon>Viridiplantae</taxon>
        <taxon>Streptophyta</taxon>
        <taxon>Embryophyta</taxon>
        <taxon>Tracheophyta</taxon>
        <taxon>Spermatophyta</taxon>
        <taxon>Magnoliopsida</taxon>
        <taxon>Liliopsida</taxon>
        <taxon>Poales</taxon>
        <taxon>Poaceae</taxon>
        <taxon>PACMAD clade</taxon>
        <taxon>Arundinoideae</taxon>
        <taxon>Arundineae</taxon>
        <taxon>Arundo</taxon>
    </lineage>
</organism>
<accession>A0A0A9TR81</accession>
<protein>
    <submittedName>
        <fullName evidence="1">Uncharacterized protein</fullName>
    </submittedName>
</protein>
<reference evidence="1" key="2">
    <citation type="journal article" date="2015" name="Data Brief">
        <title>Shoot transcriptome of the giant reed, Arundo donax.</title>
        <authorList>
            <person name="Barrero R.A."/>
            <person name="Guerrero F.D."/>
            <person name="Moolhuijzen P."/>
            <person name="Goolsby J.A."/>
            <person name="Tidwell J."/>
            <person name="Bellgard S.E."/>
            <person name="Bellgard M.I."/>
        </authorList>
    </citation>
    <scope>NUCLEOTIDE SEQUENCE</scope>
    <source>
        <tissue evidence="1">Shoot tissue taken approximately 20 cm above the soil surface</tissue>
    </source>
</reference>
<evidence type="ECO:0000313" key="1">
    <source>
        <dbReference type="EMBL" id="JAD16647.1"/>
    </source>
</evidence>
<dbReference type="EMBL" id="GBRH01281248">
    <property type="protein sequence ID" value="JAD16647.1"/>
    <property type="molecule type" value="Transcribed_RNA"/>
</dbReference>
<name>A0A0A9TR81_ARUDO</name>
<sequence length="14" mass="1520">MLMALPPAHESPEP</sequence>
<reference evidence="1" key="1">
    <citation type="submission" date="2014-09" db="EMBL/GenBank/DDBJ databases">
        <authorList>
            <person name="Magalhaes I.L.F."/>
            <person name="Oliveira U."/>
            <person name="Santos F.R."/>
            <person name="Vidigal T.H.D.A."/>
            <person name="Brescovit A.D."/>
            <person name="Santos A.J."/>
        </authorList>
    </citation>
    <scope>NUCLEOTIDE SEQUENCE</scope>
    <source>
        <tissue evidence="1">Shoot tissue taken approximately 20 cm above the soil surface</tissue>
    </source>
</reference>
<proteinExistence type="predicted"/>